<dbReference type="Gene3D" id="3.90.1640.10">
    <property type="entry name" value="inorganic pyrophosphatase (n-terminal core)"/>
    <property type="match status" value="1"/>
</dbReference>
<accession>A0ABS1CAT9</accession>
<dbReference type="PANTHER" id="PTHR47618">
    <property type="entry name" value="BIFUNCTIONAL OLIGORIBONUCLEASE AND PAP PHOSPHATASE NRNA"/>
    <property type="match status" value="1"/>
</dbReference>
<evidence type="ECO:0000313" key="3">
    <source>
        <dbReference type="EMBL" id="MBK1469244.1"/>
    </source>
</evidence>
<evidence type="ECO:0000259" key="2">
    <source>
        <dbReference type="Pfam" id="PF02272"/>
    </source>
</evidence>
<dbReference type="InterPro" id="IPR001667">
    <property type="entry name" value="DDH_dom"/>
</dbReference>
<proteinExistence type="predicted"/>
<dbReference type="RefSeq" id="WP_201276055.1">
    <property type="nucleotide sequence ID" value="NZ_JACVDA010000035.1"/>
</dbReference>
<dbReference type="Proteomes" id="UP000823123">
    <property type="component" value="Unassembled WGS sequence"/>
</dbReference>
<feature type="domain" description="DDH" evidence="1">
    <location>
        <begin position="24"/>
        <end position="165"/>
    </location>
</feature>
<sequence>MEMLMTKKNNTPKEILDLIKSSEKIGVISHKNPDGDNIGSTIATVLGIRENLNKNIFGIKVDYFPKDLMFLDTLKNIEEIDEQDLDLLIYVDCGGVDRPGDIGEVFRKRAKKTINIDHHKTNEHFADFNYVFPNMSSTCEIVFNLFREFNFEISKEVADALLVGINTDTYRFLYQSSGASTLRVCAELYDLGADKDFIYQQLYQNKNFEVEMFKNKLINRAKLFFNNKVAIIGMFKADFEGTDLTMDMVDDIVNYYRDINGFEVSVLFKELEVNLFKGSVRSKEFVDVSKICKYFNGGGHTRSSGCVIEGDFDFAVNSFLEKLKSEYPNEF</sequence>
<keyword evidence="4" id="KW-1185">Reference proteome</keyword>
<dbReference type="Gene3D" id="3.10.310.30">
    <property type="match status" value="1"/>
</dbReference>
<organism evidence="3 4">
    <name type="scientific">Parvimonas parva</name>
    <dbReference type="NCBI Taxonomy" id="2769485"/>
    <lineage>
        <taxon>Bacteria</taxon>
        <taxon>Bacillati</taxon>
        <taxon>Bacillota</taxon>
        <taxon>Tissierellia</taxon>
        <taxon>Tissierellales</taxon>
        <taxon>Peptoniphilaceae</taxon>
        <taxon>Parvimonas</taxon>
    </lineage>
</organism>
<evidence type="ECO:0000259" key="1">
    <source>
        <dbReference type="Pfam" id="PF01368"/>
    </source>
</evidence>
<reference evidence="3 4" key="1">
    <citation type="submission" date="2020-09" db="EMBL/GenBank/DDBJ databases">
        <title>Parvimonas S3374 sp. nov.</title>
        <authorList>
            <person name="Buhl M."/>
        </authorList>
    </citation>
    <scope>NUCLEOTIDE SEQUENCE [LARGE SCALE GENOMIC DNA]</scope>
    <source>
        <strain evidence="3 4">S3374</strain>
    </source>
</reference>
<evidence type="ECO:0000313" key="4">
    <source>
        <dbReference type="Proteomes" id="UP000823123"/>
    </source>
</evidence>
<comment type="caution">
    <text evidence="3">The sequence shown here is derived from an EMBL/GenBank/DDBJ whole genome shotgun (WGS) entry which is preliminary data.</text>
</comment>
<protein>
    <submittedName>
        <fullName evidence="3">Bifunctional oligoribonuclease/PAP phosphatase NrnA</fullName>
    </submittedName>
</protein>
<feature type="domain" description="DHHA1" evidence="2">
    <location>
        <begin position="241"/>
        <end position="324"/>
    </location>
</feature>
<dbReference type="PANTHER" id="PTHR47618:SF1">
    <property type="entry name" value="BIFUNCTIONAL OLIGORIBONUCLEASE AND PAP PHOSPHATASE NRNA"/>
    <property type="match status" value="1"/>
</dbReference>
<dbReference type="Pfam" id="PF01368">
    <property type="entry name" value="DHH"/>
    <property type="match status" value="1"/>
</dbReference>
<dbReference type="Pfam" id="PF02272">
    <property type="entry name" value="DHHA1"/>
    <property type="match status" value="1"/>
</dbReference>
<name>A0ABS1CAT9_9FIRM</name>
<dbReference type="EMBL" id="JACVDA010000035">
    <property type="protein sequence ID" value="MBK1469244.1"/>
    <property type="molecule type" value="Genomic_DNA"/>
</dbReference>
<dbReference type="InterPro" id="IPR038763">
    <property type="entry name" value="DHH_sf"/>
</dbReference>
<dbReference type="SUPFAM" id="SSF64182">
    <property type="entry name" value="DHH phosphoesterases"/>
    <property type="match status" value="1"/>
</dbReference>
<dbReference type="InterPro" id="IPR051319">
    <property type="entry name" value="Oligoribo/pAp-PDE_c-di-AMP_PDE"/>
</dbReference>
<gene>
    <name evidence="3" type="ORF">IBJ83_08105</name>
</gene>
<dbReference type="InterPro" id="IPR003156">
    <property type="entry name" value="DHHA1_dom"/>
</dbReference>